<comment type="caution">
    <text evidence="1">The sequence shown here is derived from an EMBL/GenBank/DDBJ whole genome shotgun (WGS) entry which is preliminary data.</text>
</comment>
<reference evidence="1" key="1">
    <citation type="submission" date="2021-06" db="EMBL/GenBank/DDBJ databases">
        <authorList>
            <person name="Kallberg Y."/>
            <person name="Tangrot J."/>
            <person name="Rosling A."/>
        </authorList>
    </citation>
    <scope>NUCLEOTIDE SEQUENCE</scope>
    <source>
        <strain evidence="1">MA461A</strain>
    </source>
</reference>
<evidence type="ECO:0000313" key="1">
    <source>
        <dbReference type="EMBL" id="CAG8846453.1"/>
    </source>
</evidence>
<feature type="non-terminal residue" evidence="1">
    <location>
        <position position="1"/>
    </location>
</feature>
<accession>A0ACA9SQQ5</accession>
<organism evidence="1 2">
    <name type="scientific">Racocetra persica</name>
    <dbReference type="NCBI Taxonomy" id="160502"/>
    <lineage>
        <taxon>Eukaryota</taxon>
        <taxon>Fungi</taxon>
        <taxon>Fungi incertae sedis</taxon>
        <taxon>Mucoromycota</taxon>
        <taxon>Glomeromycotina</taxon>
        <taxon>Glomeromycetes</taxon>
        <taxon>Diversisporales</taxon>
        <taxon>Gigasporaceae</taxon>
        <taxon>Racocetra</taxon>
    </lineage>
</organism>
<feature type="non-terminal residue" evidence="1">
    <location>
        <position position="82"/>
    </location>
</feature>
<evidence type="ECO:0000313" key="2">
    <source>
        <dbReference type="Proteomes" id="UP000789920"/>
    </source>
</evidence>
<sequence length="82" mass="9915">HEIAKHKMNRVVPHRQYFSVVSEEILNHFRAVFLQDINSKLGFHQTNEGIKHFQWNCPKSLFYHFFSNESGFSYRPSIRRYS</sequence>
<dbReference type="Proteomes" id="UP000789920">
    <property type="component" value="Unassembled WGS sequence"/>
</dbReference>
<protein>
    <submittedName>
        <fullName evidence="1">12678_t:CDS:1</fullName>
    </submittedName>
</protein>
<name>A0ACA9SQQ5_9GLOM</name>
<proteinExistence type="predicted"/>
<gene>
    <name evidence="1" type="ORF">RPERSI_LOCUS34152</name>
</gene>
<keyword evidence="2" id="KW-1185">Reference proteome</keyword>
<dbReference type="EMBL" id="CAJVQC010151333">
    <property type="protein sequence ID" value="CAG8846453.1"/>
    <property type="molecule type" value="Genomic_DNA"/>
</dbReference>